<evidence type="ECO:0000313" key="2">
    <source>
        <dbReference type="Proteomes" id="UP001500866"/>
    </source>
</evidence>
<keyword evidence="2" id="KW-1185">Reference proteome</keyword>
<dbReference type="RefSeq" id="WP_343809488.1">
    <property type="nucleotide sequence ID" value="NZ_BAAADS010000001.1"/>
</dbReference>
<name>A0ABP3QF82_9BACI</name>
<reference evidence="2" key="1">
    <citation type="journal article" date="2019" name="Int. J. Syst. Evol. Microbiol.">
        <title>The Global Catalogue of Microorganisms (GCM) 10K type strain sequencing project: providing services to taxonomists for standard genome sequencing and annotation.</title>
        <authorList>
            <consortium name="The Broad Institute Genomics Platform"/>
            <consortium name="The Broad Institute Genome Sequencing Center for Infectious Disease"/>
            <person name="Wu L."/>
            <person name="Ma J."/>
        </authorList>
    </citation>
    <scope>NUCLEOTIDE SEQUENCE [LARGE SCALE GENOMIC DNA]</scope>
    <source>
        <strain evidence="2">JCM 15395</strain>
    </source>
</reference>
<gene>
    <name evidence="1" type="ORF">GCM10009001_02170</name>
</gene>
<evidence type="ECO:0000313" key="1">
    <source>
        <dbReference type="EMBL" id="GAA0589794.1"/>
    </source>
</evidence>
<accession>A0ABP3QF82</accession>
<protein>
    <submittedName>
        <fullName evidence="1">Uncharacterized protein</fullName>
    </submittedName>
</protein>
<comment type="caution">
    <text evidence="1">The sequence shown here is derived from an EMBL/GenBank/DDBJ whole genome shotgun (WGS) entry which is preliminary data.</text>
</comment>
<proteinExistence type="predicted"/>
<dbReference type="EMBL" id="BAAADS010000001">
    <property type="protein sequence ID" value="GAA0589794.1"/>
    <property type="molecule type" value="Genomic_DNA"/>
</dbReference>
<dbReference type="Proteomes" id="UP001500866">
    <property type="component" value="Unassembled WGS sequence"/>
</dbReference>
<sequence length="47" mass="5459">MVEQEKFKHLLEKLIEDTENAKFQSSEELINALIHELGADNNSFQVK</sequence>
<organism evidence="1 2">
    <name type="scientific">Virgibacillus siamensis</name>
    <dbReference type="NCBI Taxonomy" id="480071"/>
    <lineage>
        <taxon>Bacteria</taxon>
        <taxon>Bacillati</taxon>
        <taxon>Bacillota</taxon>
        <taxon>Bacilli</taxon>
        <taxon>Bacillales</taxon>
        <taxon>Bacillaceae</taxon>
        <taxon>Virgibacillus</taxon>
    </lineage>
</organism>